<proteinExistence type="predicted"/>
<sequence length="67" mass="8137">MKRINPYTNKPFCHGDEREDGFIFYGYTNRLRSNGTFIEIWLNPNSIHAIREKDLARKKAKYWDLTW</sequence>
<gene>
    <name evidence="1" type="ORF">UFOVP230_61</name>
</gene>
<protein>
    <submittedName>
        <fullName evidence="1">Uncharacterized protein</fullName>
    </submittedName>
</protein>
<dbReference type="EMBL" id="LR798463">
    <property type="protein sequence ID" value="CAB5238872.1"/>
    <property type="molecule type" value="Genomic_DNA"/>
</dbReference>
<evidence type="ECO:0000313" key="1">
    <source>
        <dbReference type="EMBL" id="CAB5238872.1"/>
    </source>
</evidence>
<accession>A0A6J7XMC0</accession>
<organism evidence="1">
    <name type="scientific">uncultured Caudovirales phage</name>
    <dbReference type="NCBI Taxonomy" id="2100421"/>
    <lineage>
        <taxon>Viruses</taxon>
        <taxon>Duplodnaviria</taxon>
        <taxon>Heunggongvirae</taxon>
        <taxon>Uroviricota</taxon>
        <taxon>Caudoviricetes</taxon>
        <taxon>Peduoviridae</taxon>
        <taxon>Maltschvirus</taxon>
        <taxon>Maltschvirus maltsch</taxon>
    </lineage>
</organism>
<reference evidence="1" key="1">
    <citation type="submission" date="2020-05" db="EMBL/GenBank/DDBJ databases">
        <authorList>
            <person name="Chiriac C."/>
            <person name="Salcher M."/>
            <person name="Ghai R."/>
            <person name="Kavagutti S V."/>
        </authorList>
    </citation>
    <scope>NUCLEOTIDE SEQUENCE</scope>
</reference>
<name>A0A6J7XMC0_9CAUD</name>